<dbReference type="GO" id="GO:0006629">
    <property type="term" value="P:lipid metabolic process"/>
    <property type="evidence" value="ECO:0007669"/>
    <property type="project" value="InterPro"/>
</dbReference>
<dbReference type="PROSITE" id="PS51704">
    <property type="entry name" value="GP_PDE"/>
    <property type="match status" value="1"/>
</dbReference>
<protein>
    <submittedName>
        <fullName evidence="3">Glycerophosphoryl diester phosphodiesterase</fullName>
    </submittedName>
</protein>
<name>A0A4R6SWQ6_9SPHI</name>
<dbReference type="InterPro" id="IPR017946">
    <property type="entry name" value="PLC-like_Pdiesterase_TIM-brl"/>
</dbReference>
<dbReference type="OrthoDB" id="9776255at2"/>
<feature type="chain" id="PRO_5020632671" evidence="1">
    <location>
        <begin position="20"/>
        <end position="264"/>
    </location>
</feature>
<dbReference type="Pfam" id="PF03009">
    <property type="entry name" value="GDPD"/>
    <property type="match status" value="1"/>
</dbReference>
<proteinExistence type="predicted"/>
<dbReference type="Gene3D" id="3.20.20.190">
    <property type="entry name" value="Phosphatidylinositol (PI) phosphodiesterase"/>
    <property type="match status" value="1"/>
</dbReference>
<dbReference type="AlphaFoldDB" id="A0A4R6SWQ6"/>
<evidence type="ECO:0000259" key="2">
    <source>
        <dbReference type="PROSITE" id="PS51704"/>
    </source>
</evidence>
<dbReference type="GO" id="GO:0008081">
    <property type="term" value="F:phosphoric diester hydrolase activity"/>
    <property type="evidence" value="ECO:0007669"/>
    <property type="project" value="InterPro"/>
</dbReference>
<sequence length="264" mass="29839">MKSALIASILTLIVSVPNAVKTTQEETWNKNKVIAHRGAWKKAGLPENSIASLKEAIRLGCYGTEFDVHMTADGILVINHDADFLGLTISKSTYKELLTKKHTNGESIPTLEDYLKEGIKQQGTKLILEIKPSSLGLDWDLKMTQKSVEMVKKLKAKSWVDYISFSYDILKKVRVLDAKAKVSYLKGDIAPEKLKEDGFYGPDYHYNVYLNDKGMAINRFKDLGLKINVWTVNDRSEMLMMLENQVDFITTNEPELLLSLNPTH</sequence>
<dbReference type="InterPro" id="IPR030395">
    <property type="entry name" value="GP_PDE_dom"/>
</dbReference>
<dbReference type="PANTHER" id="PTHR46211">
    <property type="entry name" value="GLYCEROPHOSPHORYL DIESTER PHOSPHODIESTERASE"/>
    <property type="match status" value="1"/>
</dbReference>
<organism evidence="3 4">
    <name type="scientific">Pedobacter metabolipauper</name>
    <dbReference type="NCBI Taxonomy" id="425513"/>
    <lineage>
        <taxon>Bacteria</taxon>
        <taxon>Pseudomonadati</taxon>
        <taxon>Bacteroidota</taxon>
        <taxon>Sphingobacteriia</taxon>
        <taxon>Sphingobacteriales</taxon>
        <taxon>Sphingobacteriaceae</taxon>
        <taxon>Pedobacter</taxon>
    </lineage>
</organism>
<evidence type="ECO:0000256" key="1">
    <source>
        <dbReference type="SAM" id="SignalP"/>
    </source>
</evidence>
<keyword evidence="1" id="KW-0732">Signal</keyword>
<comment type="caution">
    <text evidence="3">The sequence shown here is derived from an EMBL/GenBank/DDBJ whole genome shotgun (WGS) entry which is preliminary data.</text>
</comment>
<keyword evidence="4" id="KW-1185">Reference proteome</keyword>
<dbReference type="RefSeq" id="WP_133575644.1">
    <property type="nucleotide sequence ID" value="NZ_SNYC01000004.1"/>
</dbReference>
<dbReference type="Proteomes" id="UP000295620">
    <property type="component" value="Unassembled WGS sequence"/>
</dbReference>
<evidence type="ECO:0000313" key="4">
    <source>
        <dbReference type="Proteomes" id="UP000295620"/>
    </source>
</evidence>
<reference evidence="3 4" key="1">
    <citation type="submission" date="2019-03" db="EMBL/GenBank/DDBJ databases">
        <title>Genomic Encyclopedia of Archaeal and Bacterial Type Strains, Phase II (KMG-II): from individual species to whole genera.</title>
        <authorList>
            <person name="Goeker M."/>
        </authorList>
    </citation>
    <scope>NUCLEOTIDE SEQUENCE [LARGE SCALE GENOMIC DNA]</scope>
    <source>
        <strain evidence="3 4">DSM 19035</strain>
    </source>
</reference>
<accession>A0A4R6SWQ6</accession>
<dbReference type="EMBL" id="SNYC01000004">
    <property type="protein sequence ID" value="TDQ09573.1"/>
    <property type="molecule type" value="Genomic_DNA"/>
</dbReference>
<dbReference type="SUPFAM" id="SSF51695">
    <property type="entry name" value="PLC-like phosphodiesterases"/>
    <property type="match status" value="1"/>
</dbReference>
<gene>
    <name evidence="3" type="ORF">ATK78_1729</name>
</gene>
<feature type="signal peptide" evidence="1">
    <location>
        <begin position="1"/>
        <end position="19"/>
    </location>
</feature>
<evidence type="ECO:0000313" key="3">
    <source>
        <dbReference type="EMBL" id="TDQ09573.1"/>
    </source>
</evidence>
<dbReference type="PANTHER" id="PTHR46211:SF1">
    <property type="entry name" value="GLYCEROPHOSPHODIESTER PHOSPHODIESTERASE, CYTOPLASMIC"/>
    <property type="match status" value="1"/>
</dbReference>
<feature type="domain" description="GP-PDE" evidence="2">
    <location>
        <begin position="31"/>
        <end position="261"/>
    </location>
</feature>